<dbReference type="FunFam" id="2.60.120.920:FF:000015">
    <property type="entry name" value="LOW QUALITY PROTEIN: probable E3 ubiquitin-protein ligase HERC1"/>
    <property type="match status" value="1"/>
</dbReference>
<protein>
    <recommendedName>
        <fullName evidence="3">B30.2/SPRY domain-containing protein</fullName>
    </recommendedName>
</protein>
<dbReference type="PROSITE" id="PS50188">
    <property type="entry name" value="B302_SPRY"/>
    <property type="match status" value="1"/>
</dbReference>
<dbReference type="AlphaFoldDB" id="A0A2P4SIG6"/>
<evidence type="ECO:0000256" key="1">
    <source>
        <dbReference type="SAM" id="MobiDB-lite"/>
    </source>
</evidence>
<dbReference type="EMBL" id="PPHD01045353">
    <property type="protein sequence ID" value="POI23896.1"/>
    <property type="molecule type" value="Genomic_DNA"/>
</dbReference>
<dbReference type="PANTHER" id="PTHR12245:SF13">
    <property type="entry name" value="B30.2_SPRY DOMAIN-CONTAINING PROTEIN"/>
    <property type="match status" value="1"/>
</dbReference>
<gene>
    <name evidence="4" type="ORF">CIB84_012356</name>
</gene>
<feature type="non-terminal residue" evidence="4">
    <location>
        <position position="551"/>
    </location>
</feature>
<dbReference type="InterPro" id="IPR050672">
    <property type="entry name" value="FBXO45-Fsn/SPSB_families"/>
</dbReference>
<sequence length="551" mass="61476">AQQRLLLVTVFALSVHYQPVDVSLAISTGLLNVLSQLCGTDTMLGQPLQLLPKTGISQLSTALKVASTRLLQILAITTGTYADKLSPKVVQSLLDLLCSQLKNLLSQAGVMLMASFGDEEAEEHEAESKKADSNGENEKRDFRELSLQKQFSQKWHLQSGQKYFLTLLLRSVAQVVERLFSLLSDCMWETPIAQAKHAIQIKEKEQEMKLQKQGESEDEDENLPIQEVSFDPEKAQCCIVENGQILTHGSGGKGYGLASTGVTSGCYQWKFYIVKENRGNEGTCVGVSRWPVHDFNHRTTSDMWLYRAYSGNLYHNGEQTLTLSSFTQGDFITCVLDMEARTISFGKNGEEPKLAFEDVDAAELYPCVMFYSSNPGEKVKICDMQMRGTPRDLLPGDPICSPVAAVLAEATIQLIRILHRTDRWTHCINKKMMERLNKIKTCLKEAGQKLKKSRSVQSREENEVREEKENKEEEKGKHNRHGLADLSELQLKMLCVEVWPVLAVIGGVDAGLRVGGRCVHKQTGRHATLLGVVKEGSTSAKVQWDEAEITI</sequence>
<dbReference type="InterPro" id="IPR043136">
    <property type="entry name" value="B30.2/SPRY_sf"/>
</dbReference>
<dbReference type="GO" id="GO:0043161">
    <property type="term" value="P:proteasome-mediated ubiquitin-dependent protein catabolic process"/>
    <property type="evidence" value="ECO:0007669"/>
    <property type="project" value="TreeGrafter"/>
</dbReference>
<evidence type="ECO:0000313" key="4">
    <source>
        <dbReference type="EMBL" id="POI23896.1"/>
    </source>
</evidence>
<evidence type="ECO:0000256" key="2">
    <source>
        <dbReference type="SAM" id="SignalP"/>
    </source>
</evidence>
<dbReference type="InterPro" id="IPR001870">
    <property type="entry name" value="B30.2/SPRY"/>
</dbReference>
<feature type="non-terminal residue" evidence="4">
    <location>
        <position position="1"/>
    </location>
</feature>
<feature type="region of interest" description="Disordered" evidence="1">
    <location>
        <begin position="450"/>
        <end position="479"/>
    </location>
</feature>
<dbReference type="GO" id="GO:0019005">
    <property type="term" value="C:SCF ubiquitin ligase complex"/>
    <property type="evidence" value="ECO:0007669"/>
    <property type="project" value="TreeGrafter"/>
</dbReference>
<dbReference type="SMART" id="SM00449">
    <property type="entry name" value="SPRY"/>
    <property type="match status" value="1"/>
</dbReference>
<feature type="domain" description="B30.2/SPRY" evidence="3">
    <location>
        <begin position="197"/>
        <end position="388"/>
    </location>
</feature>
<dbReference type="SUPFAM" id="SSF49899">
    <property type="entry name" value="Concanavalin A-like lectins/glucanases"/>
    <property type="match status" value="1"/>
</dbReference>
<dbReference type="InterPro" id="IPR035768">
    <property type="entry name" value="SPRY_HERC1"/>
</dbReference>
<dbReference type="GO" id="GO:0016567">
    <property type="term" value="P:protein ubiquitination"/>
    <property type="evidence" value="ECO:0007669"/>
    <property type="project" value="UniProtKB-ARBA"/>
</dbReference>
<dbReference type="CDD" id="cd12881">
    <property type="entry name" value="SPRY_HERC1"/>
    <property type="match status" value="1"/>
</dbReference>
<evidence type="ECO:0000313" key="5">
    <source>
        <dbReference type="Proteomes" id="UP000237246"/>
    </source>
</evidence>
<dbReference type="Pfam" id="PF00622">
    <property type="entry name" value="SPRY"/>
    <property type="match status" value="1"/>
</dbReference>
<dbReference type="InterPro" id="IPR003877">
    <property type="entry name" value="SPRY_dom"/>
</dbReference>
<name>A0A2P4SIG6_BAMTH</name>
<dbReference type="OrthoDB" id="239701at2759"/>
<keyword evidence="5" id="KW-1185">Reference proteome</keyword>
<organism evidence="4 5">
    <name type="scientific">Bambusicola thoracicus</name>
    <name type="common">Chinese bamboo-partridge</name>
    <name type="synonym">Perdix thoracica</name>
    <dbReference type="NCBI Taxonomy" id="9083"/>
    <lineage>
        <taxon>Eukaryota</taxon>
        <taxon>Metazoa</taxon>
        <taxon>Chordata</taxon>
        <taxon>Craniata</taxon>
        <taxon>Vertebrata</taxon>
        <taxon>Euteleostomi</taxon>
        <taxon>Archelosauria</taxon>
        <taxon>Archosauria</taxon>
        <taxon>Dinosauria</taxon>
        <taxon>Saurischia</taxon>
        <taxon>Theropoda</taxon>
        <taxon>Coelurosauria</taxon>
        <taxon>Aves</taxon>
        <taxon>Neognathae</taxon>
        <taxon>Galloanserae</taxon>
        <taxon>Galliformes</taxon>
        <taxon>Phasianidae</taxon>
        <taxon>Perdicinae</taxon>
        <taxon>Bambusicola</taxon>
    </lineage>
</organism>
<feature type="compositionally biased region" description="Basic and acidic residues" evidence="1">
    <location>
        <begin position="457"/>
        <end position="476"/>
    </location>
</feature>
<reference evidence="4 5" key="1">
    <citation type="submission" date="2018-01" db="EMBL/GenBank/DDBJ databases">
        <title>Comparison of the Chinese Bamboo Partridge and Red Junglefowl genome sequences highlights the importance of demography in genome evolution.</title>
        <authorList>
            <person name="Tiley G.P."/>
            <person name="Kimball R.T."/>
            <person name="Braun E.L."/>
            <person name="Burleigh J.G."/>
        </authorList>
    </citation>
    <scope>NUCLEOTIDE SEQUENCE [LARGE SCALE GENOMIC DNA]</scope>
    <source>
        <strain evidence="4">RTK389</strain>
        <tissue evidence="4">Blood</tissue>
    </source>
</reference>
<evidence type="ECO:0000259" key="3">
    <source>
        <dbReference type="PROSITE" id="PS50188"/>
    </source>
</evidence>
<keyword evidence="2" id="KW-0732">Signal</keyword>
<comment type="caution">
    <text evidence="4">The sequence shown here is derived from an EMBL/GenBank/DDBJ whole genome shotgun (WGS) entry which is preliminary data.</text>
</comment>
<dbReference type="Proteomes" id="UP000237246">
    <property type="component" value="Unassembled WGS sequence"/>
</dbReference>
<dbReference type="PANTHER" id="PTHR12245">
    <property type="entry name" value="SPRY DOMAIN CONTAINING SOCS BOX PROTEIN"/>
    <property type="match status" value="1"/>
</dbReference>
<dbReference type="Gene3D" id="2.60.120.920">
    <property type="match status" value="1"/>
</dbReference>
<feature type="signal peptide" evidence="2">
    <location>
        <begin position="1"/>
        <end position="17"/>
    </location>
</feature>
<accession>A0A2P4SIG6</accession>
<proteinExistence type="predicted"/>
<dbReference type="InterPro" id="IPR013320">
    <property type="entry name" value="ConA-like_dom_sf"/>
</dbReference>
<feature type="chain" id="PRO_5015203148" description="B30.2/SPRY domain-containing protein" evidence="2">
    <location>
        <begin position="18"/>
        <end position="551"/>
    </location>
</feature>